<evidence type="ECO:0000256" key="5">
    <source>
        <dbReference type="ARBA" id="ARBA00023279"/>
    </source>
</evidence>
<evidence type="ECO:0000256" key="4">
    <source>
        <dbReference type="ARBA" id="ARBA00022729"/>
    </source>
</evidence>
<evidence type="ECO:0000256" key="2">
    <source>
        <dbReference type="ARBA" id="ARBA00004613"/>
    </source>
</evidence>
<keyword evidence="3" id="KW-0964">Secreted</keyword>
<keyword evidence="11" id="KW-1185">Reference proteome</keyword>
<dbReference type="GO" id="GO:0080155">
    <property type="term" value="P:regulation of double fertilization forming a zygote and endosperm"/>
    <property type="evidence" value="ECO:0007669"/>
    <property type="project" value="UniProtKB-ARBA"/>
</dbReference>
<reference evidence="10 11" key="1">
    <citation type="submission" date="2024-05" db="EMBL/GenBank/DDBJ databases">
        <title>Haplotype-resolved chromosome-level genome assembly of Huyou (Citrus changshanensis).</title>
        <authorList>
            <person name="Miao C."/>
            <person name="Chen W."/>
            <person name="Wu Y."/>
            <person name="Wang L."/>
            <person name="Zhao S."/>
            <person name="Grierson D."/>
            <person name="Xu C."/>
            <person name="Chen K."/>
        </authorList>
    </citation>
    <scope>NUCLEOTIDE SEQUENCE [LARGE SCALE GENOMIC DNA]</scope>
    <source>
        <strain evidence="10">01-14</strain>
        <tissue evidence="10">Leaf</tissue>
    </source>
</reference>
<dbReference type="PANTHER" id="PTHR35293:SF10">
    <property type="entry name" value="EGG CELL-SECRETED PROTEIN 1.2-RELATED"/>
    <property type="match status" value="1"/>
</dbReference>
<name>A0AAP0LHC8_9ROSI</name>
<evidence type="ECO:0000256" key="7">
    <source>
        <dbReference type="ARBA" id="ARBA00034457"/>
    </source>
</evidence>
<evidence type="ECO:0000313" key="10">
    <source>
        <dbReference type="EMBL" id="KAK9174825.1"/>
    </source>
</evidence>
<accession>A0AAP0LHC8</accession>
<dbReference type="GO" id="GO:0005576">
    <property type="term" value="C:extracellular region"/>
    <property type="evidence" value="ECO:0007669"/>
    <property type="project" value="UniProtKB-SubCell"/>
</dbReference>
<comment type="subcellular location">
    <subcellularLocation>
        <location evidence="1">Cytoplasmic vesicle</location>
    </subcellularLocation>
    <subcellularLocation>
        <location evidence="2">Secreted</location>
    </subcellularLocation>
</comment>
<evidence type="ECO:0000256" key="8">
    <source>
        <dbReference type="ARBA" id="ARBA00034484"/>
    </source>
</evidence>
<dbReference type="InterPro" id="IPR008502">
    <property type="entry name" value="Prolamin-like"/>
</dbReference>
<keyword evidence="4" id="KW-0732">Signal</keyword>
<keyword evidence="5" id="KW-0278">Fertilization</keyword>
<dbReference type="Proteomes" id="UP001428341">
    <property type="component" value="Unassembled WGS sequence"/>
</dbReference>
<evidence type="ECO:0000313" key="11">
    <source>
        <dbReference type="Proteomes" id="UP001428341"/>
    </source>
</evidence>
<comment type="similarity">
    <text evidence="8">Belongs to the plant egg cell-secreted peptide family.</text>
</comment>
<dbReference type="EMBL" id="JBCGBO010000025">
    <property type="protein sequence ID" value="KAK9174825.1"/>
    <property type="molecule type" value="Genomic_DNA"/>
</dbReference>
<gene>
    <name evidence="10" type="ORF">WN944_026829</name>
</gene>
<organism evidence="10 11">
    <name type="scientific">Citrus x changshan-huyou</name>
    <dbReference type="NCBI Taxonomy" id="2935761"/>
    <lineage>
        <taxon>Eukaryota</taxon>
        <taxon>Viridiplantae</taxon>
        <taxon>Streptophyta</taxon>
        <taxon>Embryophyta</taxon>
        <taxon>Tracheophyta</taxon>
        <taxon>Spermatophyta</taxon>
        <taxon>Magnoliopsida</taxon>
        <taxon>eudicotyledons</taxon>
        <taxon>Gunneridae</taxon>
        <taxon>Pentapetalae</taxon>
        <taxon>rosids</taxon>
        <taxon>malvids</taxon>
        <taxon>Sapindales</taxon>
        <taxon>Rutaceae</taxon>
        <taxon>Aurantioideae</taxon>
        <taxon>Citrus</taxon>
    </lineage>
</organism>
<keyword evidence="6" id="KW-0968">Cytoplasmic vesicle</keyword>
<dbReference type="Pfam" id="PF05617">
    <property type="entry name" value="Prolamin_like"/>
    <property type="match status" value="1"/>
</dbReference>
<comment type="caution">
    <text evidence="10">The sequence shown here is derived from an EMBL/GenBank/DDBJ whole genome shotgun (WGS) entry which is preliminary data.</text>
</comment>
<sequence>MALPESSIRSTGRLEVSGSLTECWNALMELKSCSNEIVIFFFNSQADIGPDYCRAIDIITRNCWPEMLTSLGFTAKEGNILRGYYDASFAPSPGGLAVIYQPQVSKVLA</sequence>
<feature type="domain" description="Prolamin-like" evidence="9">
    <location>
        <begin position="22"/>
        <end position="84"/>
    </location>
</feature>
<evidence type="ECO:0000256" key="6">
    <source>
        <dbReference type="ARBA" id="ARBA00023329"/>
    </source>
</evidence>
<evidence type="ECO:0000256" key="1">
    <source>
        <dbReference type="ARBA" id="ARBA00004541"/>
    </source>
</evidence>
<proteinExistence type="inferred from homology"/>
<comment type="function">
    <text evidence="7">Involved in the regulation of gamete interactions during the double fertilization and to prevent multiple-pollen tube attraction; mediates the redistribution of the gamete fusogen HAP2/GCS1 to the cell surface after secretion upon sperm arrival.</text>
</comment>
<dbReference type="PANTHER" id="PTHR35293">
    <property type="entry name" value="EGG CELL-SECRETED PROTEIN 1.5"/>
    <property type="match status" value="1"/>
</dbReference>
<protein>
    <recommendedName>
        <fullName evidence="9">Prolamin-like domain-containing protein</fullName>
    </recommendedName>
</protein>
<evidence type="ECO:0000259" key="9">
    <source>
        <dbReference type="Pfam" id="PF05617"/>
    </source>
</evidence>
<dbReference type="AlphaFoldDB" id="A0AAP0LHC8"/>
<dbReference type="GO" id="GO:0009567">
    <property type="term" value="P:double fertilization forming a zygote and endosperm"/>
    <property type="evidence" value="ECO:0007669"/>
    <property type="project" value="InterPro"/>
</dbReference>
<evidence type="ECO:0000256" key="3">
    <source>
        <dbReference type="ARBA" id="ARBA00022525"/>
    </source>
</evidence>
<dbReference type="GO" id="GO:2000008">
    <property type="term" value="P:regulation of protein localization to cell surface"/>
    <property type="evidence" value="ECO:0007669"/>
    <property type="project" value="UniProtKB-ARBA"/>
</dbReference>
<dbReference type="GO" id="GO:0031410">
    <property type="term" value="C:cytoplasmic vesicle"/>
    <property type="evidence" value="ECO:0007669"/>
    <property type="project" value="UniProtKB-SubCell"/>
</dbReference>
<dbReference type="InterPro" id="IPR044711">
    <property type="entry name" value="EC11-15"/>
</dbReference>